<name>T0ZMY7_9ZZZZ</name>
<gene>
    <name evidence="1" type="ORF">B2A_09037</name>
</gene>
<dbReference type="EMBL" id="AUZZ01006516">
    <property type="protein sequence ID" value="EQD46033.1"/>
    <property type="molecule type" value="Genomic_DNA"/>
</dbReference>
<keyword evidence="1" id="KW-0269">Exonuclease</keyword>
<protein>
    <submittedName>
        <fullName evidence="1">Endonuclease/exonuclease/phosphatase family protein</fullName>
    </submittedName>
</protein>
<keyword evidence="1" id="KW-0255">Endonuclease</keyword>
<organism evidence="1">
    <name type="scientific">mine drainage metagenome</name>
    <dbReference type="NCBI Taxonomy" id="410659"/>
    <lineage>
        <taxon>unclassified sequences</taxon>
        <taxon>metagenomes</taxon>
        <taxon>ecological metagenomes</taxon>
    </lineage>
</organism>
<sequence length="88" mass="9657">MRLVIYNIRYATGTGPAFHLPVPGAGYLRSNPRVLEGITTFLRAEHPDVVGLIEVDSGSVRTGMVNQAEHIAVKLGHYSTFQCKYAAR</sequence>
<dbReference type="InterPro" id="IPR036691">
    <property type="entry name" value="Endo/exonu/phosph_ase_sf"/>
</dbReference>
<comment type="caution">
    <text evidence="1">The sequence shown here is derived from an EMBL/GenBank/DDBJ whole genome shotgun (WGS) entry which is preliminary data.</text>
</comment>
<dbReference type="GO" id="GO:0004519">
    <property type="term" value="F:endonuclease activity"/>
    <property type="evidence" value="ECO:0007669"/>
    <property type="project" value="UniProtKB-KW"/>
</dbReference>
<dbReference type="AlphaFoldDB" id="T0ZMY7"/>
<feature type="non-terminal residue" evidence="1">
    <location>
        <position position="88"/>
    </location>
</feature>
<dbReference type="SUPFAM" id="SSF56219">
    <property type="entry name" value="DNase I-like"/>
    <property type="match status" value="1"/>
</dbReference>
<accession>T0ZMY7</accession>
<reference evidence="1" key="1">
    <citation type="submission" date="2013-08" db="EMBL/GenBank/DDBJ databases">
        <authorList>
            <person name="Mendez C."/>
            <person name="Richter M."/>
            <person name="Ferrer M."/>
            <person name="Sanchez J."/>
        </authorList>
    </citation>
    <scope>NUCLEOTIDE SEQUENCE</scope>
</reference>
<keyword evidence="1" id="KW-0378">Hydrolase</keyword>
<reference evidence="1" key="2">
    <citation type="journal article" date="2014" name="ISME J.">
        <title>Microbial stratification in low pH oxic and suboxic macroscopic growths along an acid mine drainage.</title>
        <authorList>
            <person name="Mendez-Garcia C."/>
            <person name="Mesa V."/>
            <person name="Sprenger R.R."/>
            <person name="Richter M."/>
            <person name="Diez M.S."/>
            <person name="Solano J."/>
            <person name="Bargiela R."/>
            <person name="Golyshina O.V."/>
            <person name="Manteca A."/>
            <person name="Ramos J.L."/>
            <person name="Gallego J.R."/>
            <person name="Llorente I."/>
            <person name="Martins Dos Santos V.A."/>
            <person name="Jensen O.N."/>
            <person name="Pelaez A.I."/>
            <person name="Sanchez J."/>
            <person name="Ferrer M."/>
        </authorList>
    </citation>
    <scope>NUCLEOTIDE SEQUENCE</scope>
</reference>
<dbReference type="Gene3D" id="3.60.10.10">
    <property type="entry name" value="Endonuclease/exonuclease/phosphatase"/>
    <property type="match status" value="1"/>
</dbReference>
<dbReference type="GO" id="GO:0004527">
    <property type="term" value="F:exonuclease activity"/>
    <property type="evidence" value="ECO:0007669"/>
    <property type="project" value="UniProtKB-KW"/>
</dbReference>
<proteinExistence type="predicted"/>
<evidence type="ECO:0000313" key="1">
    <source>
        <dbReference type="EMBL" id="EQD46033.1"/>
    </source>
</evidence>
<keyword evidence="1" id="KW-0540">Nuclease</keyword>